<feature type="transmembrane region" description="Helical" evidence="1">
    <location>
        <begin position="199"/>
        <end position="220"/>
    </location>
</feature>
<dbReference type="AlphaFoldDB" id="A0A1D3TR41"/>
<feature type="transmembrane region" description="Helical" evidence="1">
    <location>
        <begin position="165"/>
        <end position="187"/>
    </location>
</feature>
<feature type="transmembrane region" description="Helical" evidence="1">
    <location>
        <begin position="327"/>
        <end position="346"/>
    </location>
</feature>
<accession>A0A1D3TR41</accession>
<dbReference type="Proteomes" id="UP000199315">
    <property type="component" value="Unassembled WGS sequence"/>
</dbReference>
<dbReference type="RefSeq" id="WP_091231044.1">
    <property type="nucleotide sequence ID" value="NZ_FMKA01000003.1"/>
</dbReference>
<feature type="transmembrane region" description="Helical" evidence="1">
    <location>
        <begin position="259"/>
        <end position="280"/>
    </location>
</feature>
<name>A0A1D3TR41_9FIRM</name>
<evidence type="ECO:0000313" key="3">
    <source>
        <dbReference type="Proteomes" id="UP000199315"/>
    </source>
</evidence>
<feature type="transmembrane region" description="Helical" evidence="1">
    <location>
        <begin position="106"/>
        <end position="129"/>
    </location>
</feature>
<proteinExistence type="predicted"/>
<dbReference type="EMBL" id="FMKA01000003">
    <property type="protein sequence ID" value="SCP96134.1"/>
    <property type="molecule type" value="Genomic_DNA"/>
</dbReference>
<dbReference type="PANTHER" id="PTHR30221">
    <property type="entry name" value="SMALL-CONDUCTANCE MECHANOSENSITIVE CHANNEL"/>
    <property type="match status" value="1"/>
</dbReference>
<feature type="transmembrane region" description="Helical" evidence="1">
    <location>
        <begin position="14"/>
        <end position="35"/>
    </location>
</feature>
<keyword evidence="3" id="KW-1185">Reference proteome</keyword>
<gene>
    <name evidence="2" type="ORF">SAMN05421730_1003214</name>
</gene>
<evidence type="ECO:0000313" key="2">
    <source>
        <dbReference type="EMBL" id="SCP96134.1"/>
    </source>
</evidence>
<sequence>MSYLKSLWYSFFEAIPGLITAILLLLLAWVVATIARNLVVKLLKKSKAEKYTNKVGIVDETTGSSVDFIGKLVFIVVFILFLPGVLDKLGMQNVSAPIALLASRFLNFIPNLIAAGIILVVGIFVAKIIRQLLTPVLKRLNVDKLQEKSGLAASEGTKLSSLISYVVYVLILIMVIIAALQVLNISAISLPAVAMLNKILLFLPNIFVAIAIVIIGVFIAKLVGKLLTEILSGVGADGIIKKIVTDESSKLQQFSLSKAVGGIVKYIIILLFAVEAINVLNLEVLEFAGEAIISYLPFAVSAVIIIGAALLLATWVEGLIRKHFPHAGFSALAAKCIIIVLASFMTLNQLGIATYIVNAAFIIVLSAFAVAFAVAFGIGGRESAAKLLKKFEGSMNAEPPKDKNE</sequence>
<reference evidence="2 3" key="1">
    <citation type="submission" date="2016-09" db="EMBL/GenBank/DDBJ databases">
        <authorList>
            <person name="Capua I."/>
            <person name="De Benedictis P."/>
            <person name="Joannis T."/>
            <person name="Lombin L.H."/>
            <person name="Cattoli G."/>
        </authorList>
    </citation>
    <scope>NUCLEOTIDE SEQUENCE [LARGE SCALE GENOMIC DNA]</scope>
    <source>
        <strain evidence="2 3">GluBS11</strain>
    </source>
</reference>
<dbReference type="NCBIfam" id="NF033912">
    <property type="entry name" value="msc"/>
    <property type="match status" value="1"/>
</dbReference>
<dbReference type="InterPro" id="IPR008910">
    <property type="entry name" value="MSC_TM_helix"/>
</dbReference>
<protein>
    <submittedName>
        <fullName evidence="2">Conserved TM helix</fullName>
    </submittedName>
</protein>
<dbReference type="GO" id="GO:0008381">
    <property type="term" value="F:mechanosensitive monoatomic ion channel activity"/>
    <property type="evidence" value="ECO:0007669"/>
    <property type="project" value="InterPro"/>
</dbReference>
<feature type="transmembrane region" description="Helical" evidence="1">
    <location>
        <begin position="352"/>
        <end position="380"/>
    </location>
</feature>
<keyword evidence="1" id="KW-1133">Transmembrane helix</keyword>
<dbReference type="OrthoDB" id="1411407at2"/>
<evidence type="ECO:0000256" key="1">
    <source>
        <dbReference type="SAM" id="Phobius"/>
    </source>
</evidence>
<dbReference type="Pfam" id="PF05552">
    <property type="entry name" value="MS_channel_1st_1"/>
    <property type="match status" value="3"/>
</dbReference>
<feature type="transmembrane region" description="Helical" evidence="1">
    <location>
        <begin position="68"/>
        <end position="86"/>
    </location>
</feature>
<feature type="transmembrane region" description="Helical" evidence="1">
    <location>
        <begin position="292"/>
        <end position="315"/>
    </location>
</feature>
<dbReference type="PANTHER" id="PTHR30221:SF1">
    <property type="entry name" value="SMALL-CONDUCTANCE MECHANOSENSITIVE CHANNEL"/>
    <property type="match status" value="1"/>
</dbReference>
<organism evidence="2 3">
    <name type="scientific">Anaerobium acetethylicum</name>
    <dbReference type="NCBI Taxonomy" id="1619234"/>
    <lineage>
        <taxon>Bacteria</taxon>
        <taxon>Bacillati</taxon>
        <taxon>Bacillota</taxon>
        <taxon>Clostridia</taxon>
        <taxon>Lachnospirales</taxon>
        <taxon>Lachnospiraceae</taxon>
        <taxon>Anaerobium</taxon>
    </lineage>
</organism>
<keyword evidence="1" id="KW-0812">Transmembrane</keyword>
<keyword evidence="1" id="KW-0472">Membrane</keyword>
<dbReference type="STRING" id="1619234.SAMN05421730_1003214"/>
<dbReference type="InterPro" id="IPR045275">
    <property type="entry name" value="MscS_archaea/bacteria_type"/>
</dbReference>
<dbReference type="Gene3D" id="1.10.287.1260">
    <property type="match status" value="1"/>
</dbReference>